<accession>A0A1J1IEF4</accession>
<dbReference type="AlphaFoldDB" id="A0A1J1IEF4"/>
<keyword evidence="2" id="KW-1185">Reference proteome</keyword>
<dbReference type="EMBL" id="CVRI01000047">
    <property type="protein sequence ID" value="CRK97382.1"/>
    <property type="molecule type" value="Genomic_DNA"/>
</dbReference>
<proteinExistence type="predicted"/>
<protein>
    <submittedName>
        <fullName evidence="1">CLUMA_CG010772, isoform A</fullName>
    </submittedName>
</protein>
<organism evidence="1 2">
    <name type="scientific">Clunio marinus</name>
    <dbReference type="NCBI Taxonomy" id="568069"/>
    <lineage>
        <taxon>Eukaryota</taxon>
        <taxon>Metazoa</taxon>
        <taxon>Ecdysozoa</taxon>
        <taxon>Arthropoda</taxon>
        <taxon>Hexapoda</taxon>
        <taxon>Insecta</taxon>
        <taxon>Pterygota</taxon>
        <taxon>Neoptera</taxon>
        <taxon>Endopterygota</taxon>
        <taxon>Diptera</taxon>
        <taxon>Nematocera</taxon>
        <taxon>Chironomoidea</taxon>
        <taxon>Chironomidae</taxon>
        <taxon>Clunio</taxon>
    </lineage>
</organism>
<gene>
    <name evidence="1" type="ORF">CLUMA_CG010772</name>
</gene>
<reference evidence="1 2" key="1">
    <citation type="submission" date="2015-04" db="EMBL/GenBank/DDBJ databases">
        <authorList>
            <person name="Syromyatnikov M.Y."/>
            <person name="Popov V.N."/>
        </authorList>
    </citation>
    <scope>NUCLEOTIDE SEQUENCE [LARGE SCALE GENOMIC DNA]</scope>
</reference>
<name>A0A1J1IEF4_9DIPT</name>
<sequence>MCYAVIKIASNFALFHAMTTYCEGVGEFSYLQHYSSLFTDQIKSCKLLENAEKVYELQI</sequence>
<dbReference type="Proteomes" id="UP000183832">
    <property type="component" value="Unassembled WGS sequence"/>
</dbReference>
<evidence type="ECO:0000313" key="1">
    <source>
        <dbReference type="EMBL" id="CRK97382.1"/>
    </source>
</evidence>
<evidence type="ECO:0000313" key="2">
    <source>
        <dbReference type="Proteomes" id="UP000183832"/>
    </source>
</evidence>